<feature type="transmembrane region" description="Helical" evidence="1">
    <location>
        <begin position="83"/>
        <end position="105"/>
    </location>
</feature>
<keyword evidence="3" id="KW-0378">Hydrolase</keyword>
<dbReference type="AlphaFoldDB" id="A0A7W9GCF0"/>
<keyword evidence="3" id="KW-0645">Protease</keyword>
<sequence>MNPAGPRVPPLVALAVGVALWFVPTGVQRALWLTAGGDTVNFDVVLLSRWLAAALLLGFVLAVEKRPLSSVGVRAPRPRDVLITVGLAVLALVAGVALYVLLAGGGSGQESSQSGQIMAGLSVVQSVHLIVNAAIVEELFFRGFLMERLIDLTRRVWPAALVSYVVFVGSHVPGSGWATTLTMVAVGSVLFVGLYWWRRNLPLCAGAHAITNLIILANA</sequence>
<dbReference type="GO" id="GO:0080120">
    <property type="term" value="P:CAAX-box protein maturation"/>
    <property type="evidence" value="ECO:0007669"/>
    <property type="project" value="UniProtKB-ARBA"/>
</dbReference>
<dbReference type="GO" id="GO:0004175">
    <property type="term" value="F:endopeptidase activity"/>
    <property type="evidence" value="ECO:0007669"/>
    <property type="project" value="UniProtKB-ARBA"/>
</dbReference>
<dbReference type="GO" id="GO:0006508">
    <property type="term" value="P:proteolysis"/>
    <property type="evidence" value="ECO:0007669"/>
    <property type="project" value="UniProtKB-KW"/>
</dbReference>
<evidence type="ECO:0000259" key="2">
    <source>
        <dbReference type="Pfam" id="PF02517"/>
    </source>
</evidence>
<protein>
    <submittedName>
        <fullName evidence="3">Membrane protease YdiL (CAAX protease family)</fullName>
    </submittedName>
</protein>
<accession>A0A7W9GCF0</accession>
<feature type="transmembrane region" description="Helical" evidence="1">
    <location>
        <begin position="178"/>
        <end position="197"/>
    </location>
</feature>
<organism evidence="3 4">
    <name type="scientific">Nonomuraea jabiensis</name>
    <dbReference type="NCBI Taxonomy" id="882448"/>
    <lineage>
        <taxon>Bacteria</taxon>
        <taxon>Bacillati</taxon>
        <taxon>Actinomycetota</taxon>
        <taxon>Actinomycetes</taxon>
        <taxon>Streptosporangiales</taxon>
        <taxon>Streptosporangiaceae</taxon>
        <taxon>Nonomuraea</taxon>
    </lineage>
</organism>
<comment type="caution">
    <text evidence="3">The sequence shown here is derived from an EMBL/GenBank/DDBJ whole genome shotgun (WGS) entry which is preliminary data.</text>
</comment>
<feature type="domain" description="CAAX prenyl protease 2/Lysostaphin resistance protein A-like" evidence="2">
    <location>
        <begin position="123"/>
        <end position="214"/>
    </location>
</feature>
<keyword evidence="1" id="KW-0812">Transmembrane</keyword>
<feature type="transmembrane region" description="Helical" evidence="1">
    <location>
        <begin position="45"/>
        <end position="63"/>
    </location>
</feature>
<evidence type="ECO:0000313" key="3">
    <source>
        <dbReference type="EMBL" id="MBB5781194.1"/>
    </source>
</evidence>
<keyword evidence="1" id="KW-0472">Membrane</keyword>
<dbReference type="Pfam" id="PF02517">
    <property type="entry name" value="Rce1-like"/>
    <property type="match status" value="1"/>
</dbReference>
<name>A0A7W9GCF0_9ACTN</name>
<dbReference type="EMBL" id="JACHMB010000001">
    <property type="protein sequence ID" value="MBB5781194.1"/>
    <property type="molecule type" value="Genomic_DNA"/>
</dbReference>
<dbReference type="Proteomes" id="UP000579153">
    <property type="component" value="Unassembled WGS sequence"/>
</dbReference>
<keyword evidence="4" id="KW-1185">Reference proteome</keyword>
<dbReference type="RefSeq" id="WP_185074535.1">
    <property type="nucleotide sequence ID" value="NZ_JACHMB010000001.1"/>
</dbReference>
<dbReference type="InterPro" id="IPR003675">
    <property type="entry name" value="Rce1/LyrA-like_dom"/>
</dbReference>
<reference evidence="3 4" key="1">
    <citation type="submission" date="2020-08" db="EMBL/GenBank/DDBJ databases">
        <title>Sequencing the genomes of 1000 actinobacteria strains.</title>
        <authorList>
            <person name="Klenk H.-P."/>
        </authorList>
    </citation>
    <scope>NUCLEOTIDE SEQUENCE [LARGE SCALE GENOMIC DNA]</scope>
    <source>
        <strain evidence="3 4">DSM 45507</strain>
    </source>
</reference>
<proteinExistence type="predicted"/>
<evidence type="ECO:0000313" key="4">
    <source>
        <dbReference type="Proteomes" id="UP000579153"/>
    </source>
</evidence>
<feature type="transmembrane region" description="Helical" evidence="1">
    <location>
        <begin position="117"/>
        <end position="135"/>
    </location>
</feature>
<gene>
    <name evidence="3" type="ORF">HD596_007950</name>
</gene>
<keyword evidence="1" id="KW-1133">Transmembrane helix</keyword>
<evidence type="ECO:0000256" key="1">
    <source>
        <dbReference type="SAM" id="Phobius"/>
    </source>
</evidence>